<evidence type="ECO:0000313" key="1">
    <source>
        <dbReference type="EMBL" id="KNE99940.1"/>
    </source>
</evidence>
<dbReference type="AlphaFoldDB" id="A0A0L0VKZ4"/>
<dbReference type="EMBL" id="AJIL01000041">
    <property type="protein sequence ID" value="KNE99940.1"/>
    <property type="molecule type" value="Genomic_DNA"/>
</dbReference>
<reference evidence="2" key="1">
    <citation type="submission" date="2014-03" db="EMBL/GenBank/DDBJ databases">
        <title>The Genome Sequence of Puccinia striiformis f. sp. tritici PST-78.</title>
        <authorList>
            <consortium name="The Broad Institute Genome Sequencing Platform"/>
            <person name="Cuomo C."/>
            <person name="Hulbert S."/>
            <person name="Chen X."/>
            <person name="Walker B."/>
            <person name="Young S.K."/>
            <person name="Zeng Q."/>
            <person name="Gargeya S."/>
            <person name="Fitzgerald M."/>
            <person name="Haas B."/>
            <person name="Abouelleil A."/>
            <person name="Alvarado L."/>
            <person name="Arachchi H.M."/>
            <person name="Berlin A.M."/>
            <person name="Chapman S.B."/>
            <person name="Goldberg J."/>
            <person name="Griggs A."/>
            <person name="Gujja S."/>
            <person name="Hansen M."/>
            <person name="Howarth C."/>
            <person name="Imamovic A."/>
            <person name="Larimer J."/>
            <person name="McCowan C."/>
            <person name="Montmayeur A."/>
            <person name="Murphy C."/>
            <person name="Neiman D."/>
            <person name="Pearson M."/>
            <person name="Priest M."/>
            <person name="Roberts A."/>
            <person name="Saif S."/>
            <person name="Shea T."/>
            <person name="Sisk P."/>
            <person name="Sykes S."/>
            <person name="Wortman J."/>
            <person name="Nusbaum C."/>
            <person name="Birren B."/>
        </authorList>
    </citation>
    <scope>NUCLEOTIDE SEQUENCE [LARGE SCALE GENOMIC DNA]</scope>
    <source>
        <strain evidence="2">race PST-78</strain>
    </source>
</reference>
<evidence type="ECO:0000313" key="2">
    <source>
        <dbReference type="Proteomes" id="UP000054564"/>
    </source>
</evidence>
<protein>
    <submittedName>
        <fullName evidence="1">Uncharacterized protein</fullName>
    </submittedName>
</protein>
<sequence length="302" mass="33026">MKQAHATTFKELLSTSFVEGSGTANGPVDTKKETAKTNKQVNIAAVLDLAVKASVAVNTKQASKLFNICAAFALASKEGPKTTVPESNVGTLYTSVIKPKDTSKTKRFEAIELGIPISKRPADIVPGVVMLNNNARPLGEDIGFIPFFEKNLRDLHGLLPLTIFNTIWQAKAINHHTLNLGKKAKSDNSGKDKTRYLEYKYPKELRQTYAECLLAGADVCKESDDGRRNSLKIDKRLGVLRGCSIQFQQAHAQLVLDKDNELFSHLRKFDNIPKDKFTVPTLDNVCAVLANGTAARSAVASK</sequence>
<comment type="caution">
    <text evidence="1">The sequence shown here is derived from an EMBL/GenBank/DDBJ whole genome shotgun (WGS) entry which is preliminary data.</text>
</comment>
<keyword evidence="2" id="KW-1185">Reference proteome</keyword>
<organism evidence="1 2">
    <name type="scientific">Puccinia striiformis f. sp. tritici PST-78</name>
    <dbReference type="NCBI Taxonomy" id="1165861"/>
    <lineage>
        <taxon>Eukaryota</taxon>
        <taxon>Fungi</taxon>
        <taxon>Dikarya</taxon>
        <taxon>Basidiomycota</taxon>
        <taxon>Pucciniomycotina</taxon>
        <taxon>Pucciniomycetes</taxon>
        <taxon>Pucciniales</taxon>
        <taxon>Pucciniaceae</taxon>
        <taxon>Puccinia</taxon>
    </lineage>
</organism>
<name>A0A0L0VKZ4_9BASI</name>
<dbReference type="Proteomes" id="UP000054564">
    <property type="component" value="Unassembled WGS sequence"/>
</dbReference>
<accession>A0A0L0VKZ4</accession>
<gene>
    <name evidence="1" type="ORF">PSTG_06794</name>
</gene>
<proteinExistence type="predicted"/>